<dbReference type="SMART" id="SM00212">
    <property type="entry name" value="UBCc"/>
    <property type="match status" value="1"/>
</dbReference>
<dbReference type="EMBL" id="JAVIJP010000005">
    <property type="protein sequence ID" value="KAL3652938.1"/>
    <property type="molecule type" value="Genomic_DNA"/>
</dbReference>
<dbReference type="InterPro" id="IPR000608">
    <property type="entry name" value="UBC"/>
</dbReference>
<name>A0ABD3EF40_9LAMI</name>
<evidence type="ECO:0000313" key="4">
    <source>
        <dbReference type="EMBL" id="KAL3652938.1"/>
    </source>
</evidence>
<keyword evidence="5" id="KW-1185">Reference proteome</keyword>
<protein>
    <recommendedName>
        <fullName evidence="3">UBC core domain-containing protein</fullName>
    </recommendedName>
</protein>
<reference evidence="5" key="1">
    <citation type="journal article" date="2024" name="IScience">
        <title>Strigolactones Initiate the Formation of Haustorium-like Structures in Castilleja.</title>
        <authorList>
            <person name="Buerger M."/>
            <person name="Peterson D."/>
            <person name="Chory J."/>
        </authorList>
    </citation>
    <scope>NUCLEOTIDE SEQUENCE [LARGE SCALE GENOMIC DNA]</scope>
</reference>
<accession>A0ABD3EF40</accession>
<dbReference type="SUPFAM" id="SSF54495">
    <property type="entry name" value="UBC-like"/>
    <property type="match status" value="1"/>
</dbReference>
<dbReference type="PANTHER" id="PTHR46116">
    <property type="entry name" value="(E3-INDEPENDENT) E2 UBIQUITIN-CONJUGATING ENZYME"/>
    <property type="match status" value="1"/>
</dbReference>
<dbReference type="PROSITE" id="PS50127">
    <property type="entry name" value="UBC_2"/>
    <property type="match status" value="1"/>
</dbReference>
<evidence type="ECO:0000313" key="5">
    <source>
        <dbReference type="Proteomes" id="UP001632038"/>
    </source>
</evidence>
<keyword evidence="2" id="KW-0833">Ubl conjugation pathway</keyword>
<dbReference type="GO" id="GO:0016740">
    <property type="term" value="F:transferase activity"/>
    <property type="evidence" value="ECO:0007669"/>
    <property type="project" value="UniProtKB-KW"/>
</dbReference>
<evidence type="ECO:0000256" key="1">
    <source>
        <dbReference type="ARBA" id="ARBA00022679"/>
    </source>
</evidence>
<evidence type="ECO:0000256" key="2">
    <source>
        <dbReference type="ARBA" id="ARBA00022786"/>
    </source>
</evidence>
<dbReference type="Gene3D" id="3.10.110.10">
    <property type="entry name" value="Ubiquitin Conjugating Enzyme"/>
    <property type="match status" value="1"/>
</dbReference>
<dbReference type="Proteomes" id="UP001632038">
    <property type="component" value="Unassembled WGS sequence"/>
</dbReference>
<gene>
    <name evidence="4" type="ORF">CASFOL_002619</name>
</gene>
<dbReference type="AlphaFoldDB" id="A0ABD3EF40"/>
<evidence type="ECO:0000259" key="3">
    <source>
        <dbReference type="PROSITE" id="PS50127"/>
    </source>
</evidence>
<comment type="caution">
    <text evidence="4">The sequence shown here is derived from an EMBL/GenBank/DDBJ whole genome shotgun (WGS) entry which is preliminary data.</text>
</comment>
<proteinExistence type="predicted"/>
<dbReference type="InterPro" id="IPR016135">
    <property type="entry name" value="UBQ-conjugating_enzyme/RWD"/>
</dbReference>
<sequence length="303" mass="36039">METNTMYAGEIEEILDDVDKKFNRFKNFDVIDYPPHDHHFNKLFDFESKNHMKDPNFSQSIKQELSLLGKNIPGWAFVRSYVHRIDLMRAAIIGPPNTPYHHCLFFFDIELPGNYPTKPPKIHYHSYEIDLNPNLRLDGKITLLALSEARYDCLMQNWPGNSTNKDKWDPEESNLLHVFHAIRNTILNKLDALEKNNRRVFSLSCEKMIKVLKEPPADFRDFVPGYLRKRAHSVLLIFRENKYNDSLMMIDLFVRMFRVFVRNGAYCKHHLCFLRSIEKKSYRINVEAKIRDLEEMQIVQRMR</sequence>
<dbReference type="PANTHER" id="PTHR46116:SF13">
    <property type="entry name" value="UBIQUITIN-CONJUGATING ENZYME E2 24-RELATED"/>
    <property type="match status" value="1"/>
</dbReference>
<feature type="domain" description="UBC core" evidence="3">
    <location>
        <begin position="56"/>
        <end position="232"/>
    </location>
</feature>
<keyword evidence="1" id="KW-0808">Transferase</keyword>
<organism evidence="4 5">
    <name type="scientific">Castilleja foliolosa</name>
    <dbReference type="NCBI Taxonomy" id="1961234"/>
    <lineage>
        <taxon>Eukaryota</taxon>
        <taxon>Viridiplantae</taxon>
        <taxon>Streptophyta</taxon>
        <taxon>Embryophyta</taxon>
        <taxon>Tracheophyta</taxon>
        <taxon>Spermatophyta</taxon>
        <taxon>Magnoliopsida</taxon>
        <taxon>eudicotyledons</taxon>
        <taxon>Gunneridae</taxon>
        <taxon>Pentapetalae</taxon>
        <taxon>asterids</taxon>
        <taxon>lamiids</taxon>
        <taxon>Lamiales</taxon>
        <taxon>Orobanchaceae</taxon>
        <taxon>Pedicularideae</taxon>
        <taxon>Castillejinae</taxon>
        <taxon>Castilleja</taxon>
    </lineage>
</organism>
<dbReference type="Pfam" id="PF00179">
    <property type="entry name" value="UQ_con"/>
    <property type="match status" value="1"/>
</dbReference>